<reference evidence="3" key="1">
    <citation type="submission" date="2021-01" db="EMBL/GenBank/DDBJ databases">
        <title>Whole genome shotgun sequence of Planobispora rosea NBRC 15558.</title>
        <authorList>
            <person name="Komaki H."/>
            <person name="Tamura T."/>
        </authorList>
    </citation>
    <scope>NUCLEOTIDE SEQUENCE</scope>
    <source>
        <strain evidence="3">NBRC 15558</strain>
    </source>
</reference>
<dbReference type="PRINTS" id="PR00944">
    <property type="entry name" value="CUEXPORT"/>
</dbReference>
<dbReference type="PROSITE" id="PS50846">
    <property type="entry name" value="HMA_2"/>
    <property type="match status" value="1"/>
</dbReference>
<dbReference type="InterPro" id="IPR000428">
    <property type="entry name" value="Cu-bd"/>
</dbReference>
<dbReference type="Pfam" id="PF00403">
    <property type="entry name" value="HMA"/>
    <property type="match status" value="1"/>
</dbReference>
<evidence type="ECO:0000313" key="3">
    <source>
        <dbReference type="EMBL" id="GIH87362.1"/>
    </source>
</evidence>
<dbReference type="AlphaFoldDB" id="A0A8J3WG28"/>
<comment type="caution">
    <text evidence="3">The sequence shown here is derived from an EMBL/GenBank/DDBJ whole genome shotgun (WGS) entry which is preliminary data.</text>
</comment>
<accession>A0A8J3WG28</accession>
<dbReference type="CDD" id="cd00371">
    <property type="entry name" value="HMA"/>
    <property type="match status" value="1"/>
</dbReference>
<dbReference type="InterPro" id="IPR017969">
    <property type="entry name" value="Heavy-metal-associated_CS"/>
</dbReference>
<protein>
    <recommendedName>
        <fullName evidence="2">HMA domain-containing protein</fullName>
    </recommendedName>
</protein>
<dbReference type="Gene3D" id="3.30.70.100">
    <property type="match status" value="1"/>
</dbReference>
<dbReference type="PROSITE" id="PS01047">
    <property type="entry name" value="HMA_1"/>
    <property type="match status" value="1"/>
</dbReference>
<organism evidence="3 4">
    <name type="scientific">Planobispora rosea</name>
    <dbReference type="NCBI Taxonomy" id="35762"/>
    <lineage>
        <taxon>Bacteria</taxon>
        <taxon>Bacillati</taxon>
        <taxon>Actinomycetota</taxon>
        <taxon>Actinomycetes</taxon>
        <taxon>Streptosporangiales</taxon>
        <taxon>Streptosporangiaceae</taxon>
        <taxon>Planobispora</taxon>
    </lineage>
</organism>
<feature type="domain" description="HMA" evidence="2">
    <location>
        <begin position="2"/>
        <end position="67"/>
    </location>
</feature>
<evidence type="ECO:0000256" key="1">
    <source>
        <dbReference type="ARBA" id="ARBA00022723"/>
    </source>
</evidence>
<dbReference type="EMBL" id="BOOI01000058">
    <property type="protein sequence ID" value="GIH87362.1"/>
    <property type="molecule type" value="Genomic_DNA"/>
</dbReference>
<dbReference type="OrthoDB" id="9813965at2"/>
<evidence type="ECO:0000313" key="4">
    <source>
        <dbReference type="Proteomes" id="UP000655044"/>
    </source>
</evidence>
<dbReference type="InterPro" id="IPR006121">
    <property type="entry name" value="HMA_dom"/>
</dbReference>
<sequence>MTVTTYRVEGMTCGHCVSSVTSEVSKIEGVTGVNVDLTAKLVTVTSGAALDDTAVGAAVDEAGYELAGRVEARDDDAAGAEKAGACCGSGGCS</sequence>
<evidence type="ECO:0000259" key="2">
    <source>
        <dbReference type="PROSITE" id="PS50846"/>
    </source>
</evidence>
<gene>
    <name evidence="3" type="ORF">Pro02_57700</name>
</gene>
<dbReference type="GO" id="GO:0006825">
    <property type="term" value="P:copper ion transport"/>
    <property type="evidence" value="ECO:0007669"/>
    <property type="project" value="InterPro"/>
</dbReference>
<keyword evidence="1" id="KW-0479">Metal-binding</keyword>
<dbReference type="InterPro" id="IPR036163">
    <property type="entry name" value="HMA_dom_sf"/>
</dbReference>
<name>A0A8J3WG28_PLARO</name>
<dbReference type="SUPFAM" id="SSF55008">
    <property type="entry name" value="HMA, heavy metal-associated domain"/>
    <property type="match status" value="1"/>
</dbReference>
<proteinExistence type="predicted"/>
<keyword evidence="4" id="KW-1185">Reference proteome</keyword>
<dbReference type="Proteomes" id="UP000655044">
    <property type="component" value="Unassembled WGS sequence"/>
</dbReference>
<dbReference type="GO" id="GO:0005507">
    <property type="term" value="F:copper ion binding"/>
    <property type="evidence" value="ECO:0007669"/>
    <property type="project" value="InterPro"/>
</dbReference>